<protein>
    <submittedName>
        <fullName evidence="2">Uncharacterized protein</fullName>
    </submittedName>
</protein>
<dbReference type="AlphaFoldDB" id="A0AAD1XPT0"/>
<evidence type="ECO:0000256" key="1">
    <source>
        <dbReference type="SAM" id="MobiDB-lite"/>
    </source>
</evidence>
<dbReference type="Proteomes" id="UP001295684">
    <property type="component" value="Unassembled WGS sequence"/>
</dbReference>
<sequence length="245" mass="27982">MRQRNQRPKTHSVVVDLVRKILSESCKTRTSKKLACDLSNLLTNPQILNSLTSLCQQLTQILSVPGSKPSTSRDVTMRSDYSTMQFSVPEVEMITDDNKMSISDNTQFSDMEISSSKISRLGLPNRFNKDTIRRLDGQFHSPSLKKRSKKSMVKIYQSQTENTSDRRITRSMSKFQDKKSEAGIPDKECSHKREPFHEPSSSSMMQRPSLNYSCCICNTFQTTDLSSFINHMRTENKSVIANNLH</sequence>
<name>A0AAD1XPT0_EUPCR</name>
<reference evidence="2" key="1">
    <citation type="submission" date="2023-07" db="EMBL/GenBank/DDBJ databases">
        <authorList>
            <consortium name="AG Swart"/>
            <person name="Singh M."/>
            <person name="Singh A."/>
            <person name="Seah K."/>
            <person name="Emmerich C."/>
        </authorList>
    </citation>
    <scope>NUCLEOTIDE SEQUENCE</scope>
    <source>
        <strain evidence="2">DP1</strain>
    </source>
</reference>
<dbReference type="EMBL" id="CAMPGE010018443">
    <property type="protein sequence ID" value="CAI2376858.1"/>
    <property type="molecule type" value="Genomic_DNA"/>
</dbReference>
<evidence type="ECO:0000313" key="2">
    <source>
        <dbReference type="EMBL" id="CAI2376858.1"/>
    </source>
</evidence>
<keyword evidence="3" id="KW-1185">Reference proteome</keyword>
<proteinExistence type="predicted"/>
<organism evidence="2 3">
    <name type="scientific">Euplotes crassus</name>
    <dbReference type="NCBI Taxonomy" id="5936"/>
    <lineage>
        <taxon>Eukaryota</taxon>
        <taxon>Sar</taxon>
        <taxon>Alveolata</taxon>
        <taxon>Ciliophora</taxon>
        <taxon>Intramacronucleata</taxon>
        <taxon>Spirotrichea</taxon>
        <taxon>Hypotrichia</taxon>
        <taxon>Euplotida</taxon>
        <taxon>Euplotidae</taxon>
        <taxon>Moneuplotes</taxon>
    </lineage>
</organism>
<gene>
    <name evidence="2" type="ORF">ECRASSUSDP1_LOCUS18235</name>
</gene>
<feature type="compositionally biased region" description="Basic and acidic residues" evidence="1">
    <location>
        <begin position="175"/>
        <end position="197"/>
    </location>
</feature>
<feature type="region of interest" description="Disordered" evidence="1">
    <location>
        <begin position="172"/>
        <end position="204"/>
    </location>
</feature>
<evidence type="ECO:0000313" key="3">
    <source>
        <dbReference type="Proteomes" id="UP001295684"/>
    </source>
</evidence>
<comment type="caution">
    <text evidence="2">The sequence shown here is derived from an EMBL/GenBank/DDBJ whole genome shotgun (WGS) entry which is preliminary data.</text>
</comment>
<accession>A0AAD1XPT0</accession>